<dbReference type="Proteomes" id="UP000290657">
    <property type="component" value="Unassembled WGS sequence"/>
</dbReference>
<evidence type="ECO:0000313" key="1">
    <source>
        <dbReference type="EMBL" id="RXJ60899.1"/>
    </source>
</evidence>
<name>A0A4Q0XX72_9BACT</name>
<accession>A0A4Q0XX72</accession>
<sequence>MTKLLCLFFFVCNPYLYAYSELYESDLYYLDKNEVLLYKILNWWGIESHEESTEFCFNSIKVRSNKTLQVSYDTQLKTLKIDSKKKFAHLLSVFENKHVYLKNEYINSNYFQKVKAENIQKINTMHLKNVTVNEYEKIKKNQKNLAFELEGKVAGLLSGSGKLSLHRNGDFLRSCPHKEKETFDIVFKLLNIKTKEVVAQYLLKE</sequence>
<keyword evidence="2" id="KW-1185">Reference proteome</keyword>
<gene>
    <name evidence="1" type="ORF">CRV04_02485</name>
</gene>
<dbReference type="EMBL" id="PDKN01000001">
    <property type="protein sequence ID" value="RXJ60899.1"/>
    <property type="molecule type" value="Genomic_DNA"/>
</dbReference>
<organism evidence="1 2">
    <name type="scientific">Candidatus Marinarcus aquaticus</name>
    <dbReference type="NCBI Taxonomy" id="2044504"/>
    <lineage>
        <taxon>Bacteria</taxon>
        <taxon>Pseudomonadati</taxon>
        <taxon>Campylobacterota</taxon>
        <taxon>Epsilonproteobacteria</taxon>
        <taxon>Campylobacterales</taxon>
        <taxon>Arcobacteraceae</taxon>
        <taxon>Candidatus Marinarcus</taxon>
    </lineage>
</organism>
<comment type="caution">
    <text evidence="1">The sequence shown here is derived from an EMBL/GenBank/DDBJ whole genome shotgun (WGS) entry which is preliminary data.</text>
</comment>
<dbReference type="AlphaFoldDB" id="A0A4Q0XX72"/>
<reference evidence="1 2" key="1">
    <citation type="submission" date="2017-10" db="EMBL/GenBank/DDBJ databases">
        <title>Genomics of the genus Arcobacter.</title>
        <authorList>
            <person name="Perez-Cataluna A."/>
            <person name="Figueras M.J."/>
        </authorList>
    </citation>
    <scope>NUCLEOTIDE SEQUENCE [LARGE SCALE GENOMIC DNA]</scope>
    <source>
        <strain evidence="1 2">CECT 8987</strain>
    </source>
</reference>
<protein>
    <submittedName>
        <fullName evidence="1">Uncharacterized protein</fullName>
    </submittedName>
</protein>
<evidence type="ECO:0000313" key="2">
    <source>
        <dbReference type="Proteomes" id="UP000290657"/>
    </source>
</evidence>
<proteinExistence type="predicted"/>